<reference evidence="1 2" key="1">
    <citation type="submission" date="2020-08" db="EMBL/GenBank/DDBJ databases">
        <title>Genomic Encyclopedia of Type Strains, Phase IV (KMG-IV): sequencing the most valuable type-strain genomes for metagenomic binning, comparative biology and taxonomic classification.</title>
        <authorList>
            <person name="Goeker M."/>
        </authorList>
    </citation>
    <scope>NUCLEOTIDE SEQUENCE [LARGE SCALE GENOMIC DNA]</scope>
    <source>
        <strain evidence="1 2">DSM 26718</strain>
    </source>
</reference>
<name>A0A7W9SYN4_9BACT</name>
<comment type="caution">
    <text evidence="1">The sequence shown here is derived from an EMBL/GenBank/DDBJ whole genome shotgun (WGS) entry which is preliminary data.</text>
</comment>
<evidence type="ECO:0000313" key="2">
    <source>
        <dbReference type="Proteomes" id="UP000532746"/>
    </source>
</evidence>
<keyword evidence="2" id="KW-1185">Reference proteome</keyword>
<dbReference type="Proteomes" id="UP000532746">
    <property type="component" value="Unassembled WGS sequence"/>
</dbReference>
<dbReference type="RefSeq" id="WP_183401665.1">
    <property type="nucleotide sequence ID" value="NZ_JACHGG010000001.1"/>
</dbReference>
<dbReference type="AlphaFoldDB" id="A0A7W9SYN4"/>
<dbReference type="EMBL" id="JACHGG010000001">
    <property type="protein sequence ID" value="MBB6058181.1"/>
    <property type="molecule type" value="Genomic_DNA"/>
</dbReference>
<organism evidence="1 2">
    <name type="scientific">Hymenobacter luteus</name>
    <dbReference type="NCBI Taxonomy" id="1411122"/>
    <lineage>
        <taxon>Bacteria</taxon>
        <taxon>Pseudomonadati</taxon>
        <taxon>Bacteroidota</taxon>
        <taxon>Cytophagia</taxon>
        <taxon>Cytophagales</taxon>
        <taxon>Hymenobacteraceae</taxon>
        <taxon>Hymenobacter</taxon>
    </lineage>
</organism>
<protein>
    <recommendedName>
        <fullName evidence="3">STAS/SEC14 domain-containing protein</fullName>
    </recommendedName>
</protein>
<sequence>MKQAVSTPVVYFESAAGTLLEDPAGFIRAIWGSNAQQYTTADAQEFFSQMMAGMQRRGWSRMFVDQTHMRPFTAEEQRWISQEWLPRAVTHGGYRHGAVVVSPNVMVRLATAYITTQVLNLSLIYRSFDSAAAAQAWLLEQPISPGK</sequence>
<gene>
    <name evidence="1" type="ORF">HNQ93_001011</name>
</gene>
<accession>A0A7W9SYN4</accession>
<proteinExistence type="predicted"/>
<evidence type="ECO:0008006" key="3">
    <source>
        <dbReference type="Google" id="ProtNLM"/>
    </source>
</evidence>
<evidence type="ECO:0000313" key="1">
    <source>
        <dbReference type="EMBL" id="MBB6058181.1"/>
    </source>
</evidence>